<reference evidence="2" key="1">
    <citation type="submission" date="2017-09" db="EMBL/GenBank/DDBJ databases">
        <title>Arcobacter canalis sp. nov., a new species isolated from a water canal contaminated with urban sewage.</title>
        <authorList>
            <person name="Perez-Cataluna A."/>
            <person name="Salas-Masso N."/>
            <person name="Figueras M.J."/>
        </authorList>
    </citation>
    <scope>NUCLEOTIDE SEQUENCE [LARGE SCALE GENOMIC DNA]</scope>
    <source>
        <strain evidence="2">CECT 7727</strain>
    </source>
</reference>
<dbReference type="RefSeq" id="WP_133116751.1">
    <property type="nucleotide sequence ID" value="NZ_NXAO01000011.1"/>
</dbReference>
<comment type="caution">
    <text evidence="1">The sequence shown here is derived from an EMBL/GenBank/DDBJ whole genome shotgun (WGS) entry which is preliminary data.</text>
</comment>
<accession>A0ABX4M0A6</accession>
<evidence type="ECO:0000313" key="1">
    <source>
        <dbReference type="EMBL" id="PHO16282.1"/>
    </source>
</evidence>
<dbReference type="Proteomes" id="UP000224740">
    <property type="component" value="Unassembled WGS sequence"/>
</dbReference>
<protein>
    <submittedName>
        <fullName evidence="1">Uncharacterized protein</fullName>
    </submittedName>
</protein>
<sequence>MHFDVLIADSEIIQNIQLKEKTINELSNINMHFTANEKEILSKKLELNLLIIDINIQNSIKIAKEC</sequence>
<name>A0ABX4M0A6_9BACT</name>
<feature type="non-terminal residue" evidence="1">
    <location>
        <position position="66"/>
    </location>
</feature>
<dbReference type="EMBL" id="NXAO01000011">
    <property type="protein sequence ID" value="PHO16282.1"/>
    <property type="molecule type" value="Genomic_DNA"/>
</dbReference>
<evidence type="ECO:0000313" key="2">
    <source>
        <dbReference type="Proteomes" id="UP000224740"/>
    </source>
</evidence>
<organism evidence="1 2">
    <name type="scientific">Malaciobacter marinus</name>
    <dbReference type="NCBI Taxonomy" id="505249"/>
    <lineage>
        <taxon>Bacteria</taxon>
        <taxon>Pseudomonadati</taxon>
        <taxon>Campylobacterota</taxon>
        <taxon>Epsilonproteobacteria</taxon>
        <taxon>Campylobacterales</taxon>
        <taxon>Arcobacteraceae</taxon>
        <taxon>Malaciobacter</taxon>
    </lineage>
</organism>
<gene>
    <name evidence="1" type="ORF">CPH92_02100</name>
</gene>
<keyword evidence="2" id="KW-1185">Reference proteome</keyword>
<proteinExistence type="predicted"/>